<sequence length="388" mass="39468">MSDSNEPSKISSGGEHVDSWNHWKIYNAFTPLNTTEAHNGSGEYAQIAARWASAAELFANRINHSSSAAWDGTAANSSRDAISKYAKAALDLTTPLQNLADRVSAAAKGVNDTQNAVDKPPDGGSWYNPKSWNLGIYHGPNSAAVRNDCESSAREAMRSHYVDTFVSADKQIPVLPVPNSPTDPLYKPPETKNDGYTPGTSGNGGGNPTSGSGDQGKGDQNESSQPTTDPTNNSQDPSSTTPTSTDSSSQTPSSTSATQPSSVAPTTSTSTTPSSYPGGTGSTSSGLGGTSGTTSGKPGSSVPGTPTAAGTTANAVRAATTSTGTSGMSGMGGMGGGRGQSKGDDESHQLPEWLRNMENTEELLGPDPKTVPGGVIGGDHAEPGSTPS</sequence>
<evidence type="ECO:0000313" key="2">
    <source>
        <dbReference type="EMBL" id="WUV45974.1"/>
    </source>
</evidence>
<accession>A0ABZ1YRV4</accession>
<evidence type="ECO:0000313" key="3">
    <source>
        <dbReference type="Proteomes" id="UP001432062"/>
    </source>
</evidence>
<dbReference type="RefSeq" id="WP_327099237.1">
    <property type="nucleotide sequence ID" value="NZ_CP109149.1"/>
</dbReference>
<proteinExistence type="predicted"/>
<name>A0ABZ1YRV4_9NOCA</name>
<feature type="compositionally biased region" description="Polar residues" evidence="1">
    <location>
        <begin position="221"/>
        <end position="236"/>
    </location>
</feature>
<reference evidence="2" key="1">
    <citation type="submission" date="2022-10" db="EMBL/GenBank/DDBJ databases">
        <title>The complete genomes of actinobacterial strains from the NBC collection.</title>
        <authorList>
            <person name="Joergensen T.S."/>
            <person name="Alvarez Arevalo M."/>
            <person name="Sterndorff E.B."/>
            <person name="Faurdal D."/>
            <person name="Vuksanovic O."/>
            <person name="Mourched A.-S."/>
            <person name="Charusanti P."/>
            <person name="Shaw S."/>
            <person name="Blin K."/>
            <person name="Weber T."/>
        </authorList>
    </citation>
    <scope>NUCLEOTIDE SEQUENCE</scope>
    <source>
        <strain evidence="2">NBC_01482</strain>
    </source>
</reference>
<gene>
    <name evidence="2" type="ORF">OG563_44055</name>
</gene>
<feature type="compositionally biased region" description="Low complexity" evidence="1">
    <location>
        <begin position="237"/>
        <end position="277"/>
    </location>
</feature>
<evidence type="ECO:0000256" key="1">
    <source>
        <dbReference type="SAM" id="MobiDB-lite"/>
    </source>
</evidence>
<dbReference type="Proteomes" id="UP001432062">
    <property type="component" value="Chromosome"/>
</dbReference>
<feature type="compositionally biased region" description="Gly residues" evidence="1">
    <location>
        <begin position="278"/>
        <end position="291"/>
    </location>
</feature>
<evidence type="ECO:0008006" key="4">
    <source>
        <dbReference type="Google" id="ProtNLM"/>
    </source>
</evidence>
<feature type="compositionally biased region" description="Gly residues" evidence="1">
    <location>
        <begin position="327"/>
        <end position="340"/>
    </location>
</feature>
<feature type="compositionally biased region" description="Low complexity" evidence="1">
    <location>
        <begin position="292"/>
        <end position="326"/>
    </location>
</feature>
<protein>
    <recommendedName>
        <fullName evidence="4">PPE family domain-containing protein</fullName>
    </recommendedName>
</protein>
<organism evidence="2 3">
    <name type="scientific">Nocardia vinacea</name>
    <dbReference type="NCBI Taxonomy" id="96468"/>
    <lineage>
        <taxon>Bacteria</taxon>
        <taxon>Bacillati</taxon>
        <taxon>Actinomycetota</taxon>
        <taxon>Actinomycetes</taxon>
        <taxon>Mycobacteriales</taxon>
        <taxon>Nocardiaceae</taxon>
        <taxon>Nocardia</taxon>
    </lineage>
</organism>
<keyword evidence="3" id="KW-1185">Reference proteome</keyword>
<feature type="region of interest" description="Disordered" evidence="1">
    <location>
        <begin position="173"/>
        <end position="388"/>
    </location>
</feature>
<dbReference type="EMBL" id="CP109441">
    <property type="protein sequence ID" value="WUV45974.1"/>
    <property type="molecule type" value="Genomic_DNA"/>
</dbReference>